<evidence type="ECO:0000259" key="12">
    <source>
        <dbReference type="Pfam" id="PF00534"/>
    </source>
</evidence>
<dbReference type="OrthoDB" id="9765175at2"/>
<feature type="domain" description="Glycosyl transferase family 1" evidence="12">
    <location>
        <begin position="317"/>
        <end position="456"/>
    </location>
</feature>
<evidence type="ECO:0000256" key="11">
    <source>
        <dbReference type="HAMAP-Rule" id="MF_01472"/>
    </source>
</evidence>
<feature type="binding site" evidence="11">
    <location>
        <begin position="382"/>
        <end position="383"/>
    </location>
    <ligand>
        <name>UDP</name>
        <dbReference type="ChEBI" id="CHEBI:58223"/>
    </ligand>
</feature>
<comment type="subcellular location">
    <subcellularLocation>
        <location evidence="1 11">Cell membrane</location>
        <topology evidence="11">Peripheral membrane protein</topology>
    </subcellularLocation>
    <subcellularLocation>
        <location evidence="11">Cytoplasm</location>
    </subcellularLocation>
    <text evidence="11">Cell membrane association requires GtfB.</text>
</comment>
<keyword evidence="5 11" id="KW-0963">Cytoplasm</keyword>
<feature type="binding site" evidence="11">
    <location>
        <position position="241"/>
    </location>
    <ligand>
        <name>N-acetyl-D-glucosamine</name>
        <dbReference type="ChEBI" id="CHEBI:506227"/>
    </ligand>
</feature>
<keyword evidence="9 11" id="KW-0472">Membrane</keyword>
<comment type="subunit">
    <text evidence="11">Forms a heterotetramer with 2 subunits each of GtfA and GtfB. Part of the accessory SecA2/SecY2 protein translocation apparatus.</text>
</comment>
<reference evidence="15" key="4">
    <citation type="submission" date="2022-03" db="EMBL/GenBank/DDBJ databases">
        <title>Complete Genome Sequence of Staphylococcus edaphicus strain CCM 8731.</title>
        <authorList>
            <person name="Rimmer C.O."/>
            <person name="Thomas J.C."/>
        </authorList>
    </citation>
    <scope>NUCLEOTIDE SEQUENCE</scope>
    <source>
        <strain evidence="15">CCM 8731</strain>
    </source>
</reference>
<dbReference type="InterPro" id="IPR054396">
    <property type="entry name" value="GtfA_EBD"/>
</dbReference>
<evidence type="ECO:0000256" key="7">
    <source>
        <dbReference type="ARBA" id="ARBA00022679"/>
    </source>
</evidence>
<dbReference type="UniPathway" id="UPA00378"/>
<dbReference type="Pfam" id="PF22145">
    <property type="entry name" value="GtfA_EBD"/>
    <property type="match status" value="1"/>
</dbReference>
<evidence type="ECO:0000256" key="5">
    <source>
        <dbReference type="ARBA" id="ARBA00022490"/>
    </source>
</evidence>
<dbReference type="InterPro" id="IPR014267">
    <property type="entry name" value="GtfA"/>
</dbReference>
<dbReference type="RefSeq" id="WP_099091177.1">
    <property type="nucleotide sequence ID" value="NZ_CP093217.1"/>
</dbReference>
<evidence type="ECO:0000256" key="8">
    <source>
        <dbReference type="ARBA" id="ARBA00022741"/>
    </source>
</evidence>
<keyword evidence="7 11" id="KW-0808">Transferase</keyword>
<dbReference type="GO" id="GO:0000166">
    <property type="term" value="F:nucleotide binding"/>
    <property type="evidence" value="ECO:0007669"/>
    <property type="project" value="UniProtKB-KW"/>
</dbReference>
<reference evidence="14" key="3">
    <citation type="submission" date="2017-10" db="EMBL/GenBank/DDBJ databases">
        <authorList>
            <person name="Vrbovska V."/>
            <person name="Kovarovic V."/>
            <person name="Indrakova A."/>
        </authorList>
    </citation>
    <scope>NUCLEOTIDE SEQUENCE</scope>
    <source>
        <strain evidence="14">CCM 8730</strain>
    </source>
</reference>
<evidence type="ECO:0000256" key="10">
    <source>
        <dbReference type="ARBA" id="ARBA00052053"/>
    </source>
</evidence>
<gene>
    <name evidence="11 14" type="primary">gtfA</name>
    <name evidence="14" type="ORF">BTJ66_11980</name>
    <name evidence="15" type="ORF">MNY58_00730</name>
</gene>
<protein>
    <recommendedName>
        <fullName evidence="11">UDP-N-acetylglucosamine--peptide N-acetylglucosaminyltransferase GtfA subunit</fullName>
        <ecNumber evidence="11">2.4.1.-</ecNumber>
    </recommendedName>
    <alternativeName>
        <fullName evidence="11">Glycosyltransferase GtfA</fullName>
    </alternativeName>
</protein>
<proteinExistence type="inferred from homology"/>
<dbReference type="GO" id="GO:0017122">
    <property type="term" value="C:protein N-acetylglucosaminyltransferase complex"/>
    <property type="evidence" value="ECO:0007669"/>
    <property type="project" value="UniProtKB-UniRule"/>
</dbReference>
<evidence type="ECO:0000256" key="9">
    <source>
        <dbReference type="ARBA" id="ARBA00023136"/>
    </source>
</evidence>
<feature type="binding site" evidence="11">
    <location>
        <begin position="402"/>
        <end position="405"/>
    </location>
    <ligand>
        <name>N-acetyl-D-glucosamine</name>
        <dbReference type="ChEBI" id="CHEBI:506227"/>
    </ligand>
</feature>
<dbReference type="Proteomes" id="UP001056588">
    <property type="component" value="Chromosome"/>
</dbReference>
<evidence type="ECO:0000256" key="4">
    <source>
        <dbReference type="ARBA" id="ARBA00022475"/>
    </source>
</evidence>
<evidence type="ECO:0000256" key="1">
    <source>
        <dbReference type="ARBA" id="ARBA00004236"/>
    </source>
</evidence>
<dbReference type="PANTHER" id="PTHR12526">
    <property type="entry name" value="GLYCOSYLTRANSFERASE"/>
    <property type="match status" value="1"/>
</dbReference>
<comment type="pathway">
    <text evidence="2 11">Protein modification; protein glycosylation.</text>
</comment>
<name>A0A2C6WD28_9STAP</name>
<dbReference type="InterPro" id="IPR001296">
    <property type="entry name" value="Glyco_trans_1"/>
</dbReference>
<feature type="binding site" evidence="11">
    <location>
        <begin position="16"/>
        <end position="19"/>
    </location>
    <ligand>
        <name>UDP</name>
        <dbReference type="ChEBI" id="CHEBI:58223"/>
    </ligand>
</feature>
<evidence type="ECO:0000256" key="2">
    <source>
        <dbReference type="ARBA" id="ARBA00004922"/>
    </source>
</evidence>
<reference evidence="14" key="1">
    <citation type="journal article" date="2017" name="Appl. Environ. Microbiol.">
        <title>Staphylococcus edaphicus sp. nov., isolated in Antarctica, harbours mecC gene and genomic islands with suspected role in adaptation to extreme environment.</title>
        <authorList>
            <person name="Pantucek R."/>
            <person name="Sedlacek I."/>
            <person name="Indrakova A."/>
            <person name="Vrbovska V."/>
            <person name="Maslanova I."/>
            <person name="Kovarovic V."/>
            <person name="Svec P."/>
            <person name="Kralova S."/>
            <person name="Kristofova L."/>
            <person name="Keklakova J."/>
            <person name="Petras P."/>
            <person name="Doskar J."/>
        </authorList>
    </citation>
    <scope>NUCLEOTIDE SEQUENCE</scope>
    <source>
        <strain evidence="14">CCM 8730</strain>
    </source>
</reference>
<keyword evidence="6 11" id="KW-0328">Glycosyltransferase</keyword>
<feature type="domain" description="GtfA extended beta-sheet meander" evidence="13">
    <location>
        <begin position="95"/>
        <end position="190"/>
    </location>
</feature>
<comment type="catalytic activity">
    <reaction evidence="10 11">
        <text>L-seryl-[protein] + UDP-N-acetyl-alpha-D-glucosamine = 3-O-[N-acetyl-alpha-D-glucosaminyl]-L-seryl-[protein] + UDP + H(+)</text>
        <dbReference type="Rhea" id="RHEA:59872"/>
        <dbReference type="Rhea" id="RHEA-COMP:9863"/>
        <dbReference type="Rhea" id="RHEA-COMP:15471"/>
        <dbReference type="ChEBI" id="CHEBI:15378"/>
        <dbReference type="ChEBI" id="CHEBI:29999"/>
        <dbReference type="ChEBI" id="CHEBI:57705"/>
        <dbReference type="ChEBI" id="CHEBI:58223"/>
        <dbReference type="ChEBI" id="CHEBI:143279"/>
    </reaction>
</comment>
<dbReference type="Proteomes" id="UP000223828">
    <property type="component" value="Unassembled WGS sequence"/>
</dbReference>
<dbReference type="EC" id="2.4.1.-" evidence="11"/>
<dbReference type="NCBIfam" id="TIGR02918">
    <property type="entry name" value="accessory Sec system glycosyltransferase GtfA"/>
    <property type="match status" value="1"/>
</dbReference>
<evidence type="ECO:0000256" key="6">
    <source>
        <dbReference type="ARBA" id="ARBA00022676"/>
    </source>
</evidence>
<dbReference type="Pfam" id="PF00534">
    <property type="entry name" value="Glycos_transf_1"/>
    <property type="match status" value="1"/>
</dbReference>
<comment type="similarity">
    <text evidence="3 11">Belongs to the glycosyltransferase group 1 family. Glycosyltransferase 4 subfamily.</text>
</comment>
<comment type="function">
    <text evidence="11">Required for polymorphic O-glycosylation of the serine-rich repeat protein in this bacteria. Catalyzes the first step in glycosylation by transferring N-acetylglucosamine from UDP-GlcNAc to serine residues in the substrate protein. Part of the accessory SecA2/SecY2 system specifically required to export serine-rich repeat cell wall proteins usually encoded upstream in the same operon.</text>
</comment>
<accession>A0A2C6WD28</accession>
<evidence type="ECO:0000313" key="16">
    <source>
        <dbReference type="Proteomes" id="UP000223828"/>
    </source>
</evidence>
<dbReference type="AlphaFoldDB" id="A0A2C6WD28"/>
<dbReference type="EMBL" id="CP093217">
    <property type="protein sequence ID" value="UQW81672.1"/>
    <property type="molecule type" value="Genomic_DNA"/>
</dbReference>
<dbReference type="Gene3D" id="3.40.50.2000">
    <property type="entry name" value="Glycogen Phosphorylase B"/>
    <property type="match status" value="2"/>
</dbReference>
<sequence>MTIYNINYGIGWASSGVEYAQRYRAQLLRQCNQNIKFVFLDFIKNENIQTLTENIGFKNEEIIWLYQYFTDIKIAPTSVTVDEIIKPLESEISKVEGQDRIKKFFFNQDSNYLICYLKYENSNIVDRVEYISRGKLLRRDYYSYVRILSEYFAPEENAAKLYMRSFFNEDGSIAYNEYVNDEESMFVFGDRILYTKQAFIAYFLEKLHLTEEDLLIVDRSKDIGQTILQSKGPAKVGVVIHAEHFNESTTNDSYILWNNHYEYVFMNAHEIDFFITATEIQKQLLAKQFEKYYHSKPKIYTIPVGSLSTLVKSEQRMPYSIITASRLANEKHVDWLVKAVLKAKESVPEITFDIYGEGGQKQLLNKLIKENNAEAYIALKGHVDLSQVYKDYDLFLSGSTSEGFGLTLMEAIGSGLGMIGFDVNYGNPTFIKNQENGYLIAIDLNDDKEAEIVDHLAEGIVNYFKNDTRRFHQVSYEIAEKFTQPVIVQKWNQLIKEVLYD</sequence>
<keyword evidence="17" id="KW-1185">Reference proteome</keyword>
<dbReference type="SUPFAM" id="SSF53756">
    <property type="entry name" value="UDP-Glycosyltransferase/glycogen phosphorylase"/>
    <property type="match status" value="1"/>
</dbReference>
<keyword evidence="4 11" id="KW-1003">Cell membrane</keyword>
<evidence type="ECO:0000313" key="17">
    <source>
        <dbReference type="Proteomes" id="UP001056588"/>
    </source>
</evidence>
<evidence type="ECO:0000256" key="3">
    <source>
        <dbReference type="ARBA" id="ARBA00009481"/>
    </source>
</evidence>
<dbReference type="GO" id="GO:0016757">
    <property type="term" value="F:glycosyltransferase activity"/>
    <property type="evidence" value="ECO:0007669"/>
    <property type="project" value="UniProtKB-UniRule"/>
</dbReference>
<dbReference type="GO" id="GO:0005737">
    <property type="term" value="C:cytoplasm"/>
    <property type="evidence" value="ECO:0007669"/>
    <property type="project" value="UniProtKB-SubCell"/>
</dbReference>
<evidence type="ECO:0000313" key="15">
    <source>
        <dbReference type="EMBL" id="UQW81672.1"/>
    </source>
</evidence>
<evidence type="ECO:0000259" key="13">
    <source>
        <dbReference type="Pfam" id="PF22145"/>
    </source>
</evidence>
<organism evidence="14 16">
    <name type="scientific">Staphylococcus edaphicus</name>
    <dbReference type="NCBI Taxonomy" id="1955013"/>
    <lineage>
        <taxon>Bacteria</taxon>
        <taxon>Bacillati</taxon>
        <taxon>Bacillota</taxon>
        <taxon>Bacilli</taxon>
        <taxon>Bacillales</taxon>
        <taxon>Staphylococcaceae</taxon>
        <taxon>Staphylococcus</taxon>
    </lineage>
</organism>
<dbReference type="FunFam" id="3.40.50.2000:FF:000196">
    <property type="entry name" value="UDP-N-acetylglucosamine--peptide N-acetylglucosaminyltransferase GtfA subunit"/>
    <property type="match status" value="1"/>
</dbReference>
<dbReference type="GO" id="GO:0005886">
    <property type="term" value="C:plasma membrane"/>
    <property type="evidence" value="ECO:0007669"/>
    <property type="project" value="UniProtKB-SubCell"/>
</dbReference>
<reference evidence="16" key="2">
    <citation type="submission" date="2017-10" db="EMBL/GenBank/DDBJ databases">
        <title>Staphylococcus edaphicus sp. nov., isolated in Antarctica, harbouring mecC gene and genomic islands essential in adaptation to extreme environment.</title>
        <authorList>
            <person name="Pantucek R."/>
            <person name="Sedlacek I."/>
            <person name="Indrakova A."/>
            <person name="Vrbovska V."/>
            <person name="Maslanova I."/>
            <person name="Kovarovic V."/>
            <person name="Svec P."/>
            <person name="Kralova S."/>
            <person name="Kristofova L."/>
            <person name="Keklakova J."/>
            <person name="Petras P."/>
            <person name="Doskar J."/>
        </authorList>
    </citation>
    <scope>NUCLEOTIDE SEQUENCE [LARGE SCALE GENOMIC DNA]</scope>
    <source>
        <strain evidence="16">CCM 5085</strain>
    </source>
</reference>
<dbReference type="EMBL" id="MRZN01000025">
    <property type="protein sequence ID" value="PHK48748.1"/>
    <property type="molecule type" value="Genomic_DNA"/>
</dbReference>
<keyword evidence="8 11" id="KW-0547">Nucleotide-binding</keyword>
<dbReference type="HAMAP" id="MF_01472">
    <property type="entry name" value="GtfA"/>
    <property type="match status" value="1"/>
</dbReference>
<dbReference type="PANTHER" id="PTHR12526:SF629">
    <property type="entry name" value="TEICHURONIC ACID BIOSYNTHESIS GLYCOSYLTRANSFERASE TUAH-RELATED"/>
    <property type="match status" value="1"/>
</dbReference>
<dbReference type="CDD" id="cd04949">
    <property type="entry name" value="GT4_GtfA-like"/>
    <property type="match status" value="1"/>
</dbReference>
<evidence type="ECO:0000313" key="14">
    <source>
        <dbReference type="EMBL" id="PHK48748.1"/>
    </source>
</evidence>